<keyword evidence="3" id="KW-1185">Reference proteome</keyword>
<feature type="transmembrane region" description="Helical" evidence="1">
    <location>
        <begin position="53"/>
        <end position="77"/>
    </location>
</feature>
<protein>
    <recommendedName>
        <fullName evidence="4">Cardiolipin synthase N-terminal domain-containing protein</fullName>
    </recommendedName>
</protein>
<dbReference type="RefSeq" id="WP_163474386.1">
    <property type="nucleotide sequence ID" value="NZ_JAAGWZ010000004.1"/>
</dbReference>
<name>A0A7C9PPK9_9MICO</name>
<dbReference type="Proteomes" id="UP000479756">
    <property type="component" value="Unassembled WGS sequence"/>
</dbReference>
<proteinExistence type="predicted"/>
<gene>
    <name evidence="2" type="ORF">G3T37_13400</name>
</gene>
<sequence>MTRELFDGGLSPVIPAAPNAAFELAAGVALVVVVVALTLLVRAAMRGMPAREVVVWIVIIVLLPALGACAFLTASVIRHRRDRGATAARSAAPA</sequence>
<keyword evidence="1" id="KW-0472">Membrane</keyword>
<feature type="transmembrane region" description="Helical" evidence="1">
    <location>
        <begin position="20"/>
        <end position="41"/>
    </location>
</feature>
<comment type="caution">
    <text evidence="2">The sequence shown here is derived from an EMBL/GenBank/DDBJ whole genome shotgun (WGS) entry which is preliminary data.</text>
</comment>
<evidence type="ECO:0000313" key="2">
    <source>
        <dbReference type="EMBL" id="NEM92347.1"/>
    </source>
</evidence>
<accession>A0A7C9PPK9</accession>
<keyword evidence="1" id="KW-0812">Transmembrane</keyword>
<reference evidence="2 3" key="1">
    <citation type="journal article" date="2014" name="Int. J. Syst. Evol. Microbiol.">
        <title>Description of Galbitalea soli gen. nov., sp. nov., and Frondihabitans sucicola sp. nov.</title>
        <authorList>
            <person name="Kim S.J."/>
            <person name="Lim J.M."/>
            <person name="Ahn J.H."/>
            <person name="Weon H.Y."/>
            <person name="Hamada M."/>
            <person name="Suzuki K."/>
            <person name="Ahn T.Y."/>
            <person name="Kwon S.W."/>
        </authorList>
    </citation>
    <scope>NUCLEOTIDE SEQUENCE [LARGE SCALE GENOMIC DNA]</scope>
    <source>
        <strain evidence="2 3">NBRC 108727</strain>
    </source>
</reference>
<evidence type="ECO:0000313" key="3">
    <source>
        <dbReference type="Proteomes" id="UP000479756"/>
    </source>
</evidence>
<organism evidence="2 3">
    <name type="scientific">Galbitalea soli</name>
    <dbReference type="NCBI Taxonomy" id="1268042"/>
    <lineage>
        <taxon>Bacteria</taxon>
        <taxon>Bacillati</taxon>
        <taxon>Actinomycetota</taxon>
        <taxon>Actinomycetes</taxon>
        <taxon>Micrococcales</taxon>
        <taxon>Microbacteriaceae</taxon>
        <taxon>Galbitalea</taxon>
    </lineage>
</organism>
<evidence type="ECO:0008006" key="4">
    <source>
        <dbReference type="Google" id="ProtNLM"/>
    </source>
</evidence>
<dbReference type="AlphaFoldDB" id="A0A7C9PPK9"/>
<dbReference type="EMBL" id="JAAGWZ010000004">
    <property type="protein sequence ID" value="NEM92347.1"/>
    <property type="molecule type" value="Genomic_DNA"/>
</dbReference>
<evidence type="ECO:0000256" key="1">
    <source>
        <dbReference type="SAM" id="Phobius"/>
    </source>
</evidence>
<keyword evidence="1" id="KW-1133">Transmembrane helix</keyword>